<comment type="caution">
    <text evidence="2">The sequence shown here is derived from an EMBL/GenBank/DDBJ whole genome shotgun (WGS) entry which is preliminary data.</text>
</comment>
<dbReference type="PANTHER" id="PTHR43591">
    <property type="entry name" value="METHYLTRANSFERASE"/>
    <property type="match status" value="1"/>
</dbReference>
<evidence type="ECO:0000313" key="3">
    <source>
        <dbReference type="Proteomes" id="UP000588098"/>
    </source>
</evidence>
<evidence type="ECO:0000259" key="1">
    <source>
        <dbReference type="Pfam" id="PF08241"/>
    </source>
</evidence>
<dbReference type="EMBL" id="JACHJL010000021">
    <property type="protein sequence ID" value="MBB5939176.1"/>
    <property type="molecule type" value="Genomic_DNA"/>
</dbReference>
<evidence type="ECO:0000313" key="2">
    <source>
        <dbReference type="EMBL" id="MBB5939176.1"/>
    </source>
</evidence>
<dbReference type="Pfam" id="PF08241">
    <property type="entry name" value="Methyltransf_11"/>
    <property type="match status" value="1"/>
</dbReference>
<dbReference type="AlphaFoldDB" id="A0A7W9QF73"/>
<dbReference type="GO" id="GO:0032259">
    <property type="term" value="P:methylation"/>
    <property type="evidence" value="ECO:0007669"/>
    <property type="project" value="UniProtKB-KW"/>
</dbReference>
<dbReference type="RefSeq" id="WP_184577802.1">
    <property type="nucleotide sequence ID" value="NZ_JACHJL010000021.1"/>
</dbReference>
<keyword evidence="3" id="KW-1185">Reference proteome</keyword>
<dbReference type="InterPro" id="IPR013216">
    <property type="entry name" value="Methyltransf_11"/>
</dbReference>
<feature type="domain" description="Methyltransferase type 11" evidence="1">
    <location>
        <begin position="39"/>
        <end position="136"/>
    </location>
</feature>
<dbReference type="GO" id="GO:0008757">
    <property type="term" value="F:S-adenosylmethionine-dependent methyltransferase activity"/>
    <property type="evidence" value="ECO:0007669"/>
    <property type="project" value="InterPro"/>
</dbReference>
<dbReference type="Gene3D" id="3.40.50.150">
    <property type="entry name" value="Vaccinia Virus protein VP39"/>
    <property type="match status" value="1"/>
</dbReference>
<keyword evidence="2" id="KW-0808">Transferase</keyword>
<reference evidence="2 3" key="1">
    <citation type="submission" date="2020-08" db="EMBL/GenBank/DDBJ databases">
        <title>Genomic Encyclopedia of Type Strains, Phase III (KMG-III): the genomes of soil and plant-associated and newly described type strains.</title>
        <authorList>
            <person name="Whitman W."/>
        </authorList>
    </citation>
    <scope>NUCLEOTIDE SEQUENCE [LARGE SCALE GENOMIC DNA]</scope>
    <source>
        <strain evidence="2 3">CECT 8305</strain>
    </source>
</reference>
<dbReference type="Proteomes" id="UP000588098">
    <property type="component" value="Unassembled WGS sequence"/>
</dbReference>
<gene>
    <name evidence="2" type="ORF">FHS42_006268</name>
</gene>
<sequence length="189" mass="20821">MPMNRVHRWLCNSDRWARAVEQQLLPWALEDVELGEDALEIGPGYGATTRVLVRKVPKLSVIEVDGDSARRLRAEYAGRPDGVEVVHGDGADMPLPEGRYTAVTCFTMLHHVPSPALQDRVFAEARRVLRPGGVFAGCDGLTSWGFRALHIGDTCVPVPPDSMARRLRAAGFADAEVTIGKGSFRFRAW</sequence>
<name>A0A7W9QF73_9ACTN</name>
<dbReference type="SUPFAM" id="SSF53335">
    <property type="entry name" value="S-adenosyl-L-methionine-dependent methyltransferases"/>
    <property type="match status" value="1"/>
</dbReference>
<proteinExistence type="predicted"/>
<accession>A0A7W9QF73</accession>
<protein>
    <submittedName>
        <fullName evidence="2">SAM-dependent methyltransferase</fullName>
    </submittedName>
</protein>
<dbReference type="CDD" id="cd02440">
    <property type="entry name" value="AdoMet_MTases"/>
    <property type="match status" value="1"/>
</dbReference>
<dbReference type="InterPro" id="IPR029063">
    <property type="entry name" value="SAM-dependent_MTases_sf"/>
</dbReference>
<organism evidence="2 3">
    <name type="scientific">Streptomyces zagrosensis</name>
    <dbReference type="NCBI Taxonomy" id="1042984"/>
    <lineage>
        <taxon>Bacteria</taxon>
        <taxon>Bacillati</taxon>
        <taxon>Actinomycetota</taxon>
        <taxon>Actinomycetes</taxon>
        <taxon>Kitasatosporales</taxon>
        <taxon>Streptomycetaceae</taxon>
        <taxon>Streptomyces</taxon>
    </lineage>
</organism>
<dbReference type="PANTHER" id="PTHR43591:SF110">
    <property type="entry name" value="RHODANESE DOMAIN-CONTAINING PROTEIN"/>
    <property type="match status" value="1"/>
</dbReference>
<keyword evidence="2" id="KW-0489">Methyltransferase</keyword>